<dbReference type="PROSITE" id="PS50109">
    <property type="entry name" value="HIS_KIN"/>
    <property type="match status" value="1"/>
</dbReference>
<proteinExistence type="predicted"/>
<dbReference type="InterPro" id="IPR004358">
    <property type="entry name" value="Sig_transdc_His_kin-like_C"/>
</dbReference>
<organism evidence="8">
    <name type="scientific">Mycobacterium xenopi 4042</name>
    <dbReference type="NCBI Taxonomy" id="1299334"/>
    <lineage>
        <taxon>Bacteria</taxon>
        <taxon>Bacillati</taxon>
        <taxon>Actinomycetota</taxon>
        <taxon>Actinomycetes</taxon>
        <taxon>Mycobacteriales</taxon>
        <taxon>Mycobacteriaceae</taxon>
        <taxon>Mycobacterium</taxon>
    </lineage>
</organism>
<reference evidence="8" key="1">
    <citation type="submission" date="2014-01" db="EMBL/GenBank/DDBJ databases">
        <authorList>
            <person name="Brown-Elliot B."/>
            <person name="Wallace R."/>
            <person name="Lenaerts A."/>
            <person name="Ordway D."/>
            <person name="DeGroote M.A."/>
            <person name="Parker T."/>
            <person name="Sizemore C."/>
            <person name="Tallon L.J."/>
            <person name="Sadzewicz L.K."/>
            <person name="Sengamalay N."/>
            <person name="Fraser C.M."/>
            <person name="Hine E."/>
            <person name="Shefchek K.A."/>
            <person name="Das S.P."/>
            <person name="Tettelin H."/>
        </authorList>
    </citation>
    <scope>NUCLEOTIDE SEQUENCE [LARGE SCALE GENOMIC DNA]</scope>
    <source>
        <strain evidence="8">4042</strain>
    </source>
</reference>
<evidence type="ECO:0000256" key="5">
    <source>
        <dbReference type="ARBA" id="ARBA00022777"/>
    </source>
</evidence>
<feature type="domain" description="Histidine kinase" evidence="7">
    <location>
        <begin position="1"/>
        <end position="116"/>
    </location>
</feature>
<evidence type="ECO:0000256" key="2">
    <source>
        <dbReference type="ARBA" id="ARBA00012438"/>
    </source>
</evidence>
<dbReference type="EC" id="2.7.13.3" evidence="2"/>
<dbReference type="PANTHER" id="PTHR43711:SF1">
    <property type="entry name" value="HISTIDINE KINASE 1"/>
    <property type="match status" value="1"/>
</dbReference>
<keyword evidence="3" id="KW-0597">Phosphoprotein</keyword>
<dbReference type="EMBL" id="JAOB01000073">
    <property type="protein sequence ID" value="EUA19202.1"/>
    <property type="molecule type" value="Genomic_DNA"/>
</dbReference>
<comment type="caution">
    <text evidence="8">The sequence shown here is derived from an EMBL/GenBank/DDBJ whole genome shotgun (WGS) entry which is preliminary data.</text>
</comment>
<dbReference type="Gene3D" id="3.30.565.10">
    <property type="entry name" value="Histidine kinase-like ATPase, C-terminal domain"/>
    <property type="match status" value="1"/>
</dbReference>
<dbReference type="GO" id="GO:0004673">
    <property type="term" value="F:protein histidine kinase activity"/>
    <property type="evidence" value="ECO:0007669"/>
    <property type="project" value="UniProtKB-EC"/>
</dbReference>
<dbReference type="FunFam" id="3.30.565.10:FF:000006">
    <property type="entry name" value="Sensor histidine kinase WalK"/>
    <property type="match status" value="1"/>
</dbReference>
<dbReference type="InterPro" id="IPR036890">
    <property type="entry name" value="HATPase_C_sf"/>
</dbReference>
<dbReference type="CDD" id="cd00075">
    <property type="entry name" value="HATPase"/>
    <property type="match status" value="1"/>
</dbReference>
<protein>
    <recommendedName>
        <fullName evidence="2">histidine kinase</fullName>
        <ecNumber evidence="2">2.7.13.3</ecNumber>
    </recommendedName>
</protein>
<name>X7ZI01_MYCXE</name>
<evidence type="ECO:0000256" key="6">
    <source>
        <dbReference type="ARBA" id="ARBA00023012"/>
    </source>
</evidence>
<keyword evidence="6" id="KW-0902">Two-component regulatory system</keyword>
<dbReference type="InterPro" id="IPR050736">
    <property type="entry name" value="Sensor_HK_Regulatory"/>
</dbReference>
<dbReference type="InterPro" id="IPR005467">
    <property type="entry name" value="His_kinase_dom"/>
</dbReference>
<dbReference type="InterPro" id="IPR003594">
    <property type="entry name" value="HATPase_dom"/>
</dbReference>
<dbReference type="GO" id="GO:0000160">
    <property type="term" value="P:phosphorelay signal transduction system"/>
    <property type="evidence" value="ECO:0007669"/>
    <property type="project" value="UniProtKB-KW"/>
</dbReference>
<keyword evidence="5 8" id="KW-0418">Kinase</keyword>
<dbReference type="SMART" id="SM00387">
    <property type="entry name" value="HATPase_c"/>
    <property type="match status" value="1"/>
</dbReference>
<dbReference type="PANTHER" id="PTHR43711">
    <property type="entry name" value="TWO-COMPONENT HISTIDINE KINASE"/>
    <property type="match status" value="1"/>
</dbReference>
<sequence>MVVAGDAARLHQVMTNLLANARIHTGPGTVVTTRLTTEPTHTVLKVIDNGPGIPEPLQSEVFERFARGDTSRSRKGGSTGLGLAIVSAVVKAHDGTIAVRSAPGHTEFTVRLPLTNQQ</sequence>
<evidence type="ECO:0000256" key="1">
    <source>
        <dbReference type="ARBA" id="ARBA00000085"/>
    </source>
</evidence>
<evidence type="ECO:0000256" key="3">
    <source>
        <dbReference type="ARBA" id="ARBA00022553"/>
    </source>
</evidence>
<dbReference type="AlphaFoldDB" id="X7ZI01"/>
<evidence type="ECO:0000259" key="7">
    <source>
        <dbReference type="PROSITE" id="PS50109"/>
    </source>
</evidence>
<comment type="catalytic activity">
    <reaction evidence="1">
        <text>ATP + protein L-histidine = ADP + protein N-phospho-L-histidine.</text>
        <dbReference type="EC" id="2.7.13.3"/>
    </reaction>
</comment>
<evidence type="ECO:0000313" key="8">
    <source>
        <dbReference type="EMBL" id="EUA19202.1"/>
    </source>
</evidence>
<dbReference type="Pfam" id="PF02518">
    <property type="entry name" value="HATPase_c"/>
    <property type="match status" value="1"/>
</dbReference>
<dbReference type="SUPFAM" id="SSF55874">
    <property type="entry name" value="ATPase domain of HSP90 chaperone/DNA topoisomerase II/histidine kinase"/>
    <property type="match status" value="1"/>
</dbReference>
<keyword evidence="4" id="KW-0808">Transferase</keyword>
<dbReference type="PATRIC" id="fig|1299334.3.peg.7967"/>
<dbReference type="PRINTS" id="PR00344">
    <property type="entry name" value="BCTRLSENSOR"/>
</dbReference>
<accession>X7ZI01</accession>
<evidence type="ECO:0000256" key="4">
    <source>
        <dbReference type="ARBA" id="ARBA00022679"/>
    </source>
</evidence>
<gene>
    <name evidence="8" type="ORF">I553_10360</name>
</gene>